<keyword evidence="5" id="KW-0833">Ubl conjugation pathway</keyword>
<evidence type="ECO:0000256" key="6">
    <source>
        <dbReference type="ARBA" id="ARBA00023203"/>
    </source>
</evidence>
<feature type="domain" description="BTB" evidence="8">
    <location>
        <begin position="42"/>
        <end position="112"/>
    </location>
</feature>
<dbReference type="GO" id="GO:0016567">
    <property type="term" value="P:protein ubiquitination"/>
    <property type="evidence" value="ECO:0007669"/>
    <property type="project" value="UniProtKB-UniPathway"/>
</dbReference>
<reference evidence="9" key="1">
    <citation type="submission" date="2020-07" db="EMBL/GenBank/DDBJ databases">
        <title>The High-quality genome of the commercially important snow crab, Chionoecetes opilio.</title>
        <authorList>
            <person name="Jeong J.-H."/>
            <person name="Ryu S."/>
        </authorList>
    </citation>
    <scope>NUCLEOTIDE SEQUENCE</scope>
    <source>
        <strain evidence="9">MADBK_172401_WGS</strain>
        <tissue evidence="9">Digestive gland</tissue>
    </source>
</reference>
<evidence type="ECO:0000256" key="4">
    <source>
        <dbReference type="ARBA" id="ARBA00022737"/>
    </source>
</evidence>
<dbReference type="InterPro" id="IPR017096">
    <property type="entry name" value="BTB-kelch_protein"/>
</dbReference>
<dbReference type="InterPro" id="IPR011333">
    <property type="entry name" value="SKP1/BTB/POZ_sf"/>
</dbReference>
<organism evidence="9 10">
    <name type="scientific">Chionoecetes opilio</name>
    <name type="common">Atlantic snow crab</name>
    <name type="synonym">Cancer opilio</name>
    <dbReference type="NCBI Taxonomy" id="41210"/>
    <lineage>
        <taxon>Eukaryota</taxon>
        <taxon>Metazoa</taxon>
        <taxon>Ecdysozoa</taxon>
        <taxon>Arthropoda</taxon>
        <taxon>Crustacea</taxon>
        <taxon>Multicrustacea</taxon>
        <taxon>Malacostraca</taxon>
        <taxon>Eumalacostraca</taxon>
        <taxon>Eucarida</taxon>
        <taxon>Decapoda</taxon>
        <taxon>Pleocyemata</taxon>
        <taxon>Brachyura</taxon>
        <taxon>Eubrachyura</taxon>
        <taxon>Majoidea</taxon>
        <taxon>Majidae</taxon>
        <taxon>Chionoecetes</taxon>
    </lineage>
</organism>
<dbReference type="UniPathway" id="UPA00143"/>
<dbReference type="Pfam" id="PF00651">
    <property type="entry name" value="BTB"/>
    <property type="match status" value="1"/>
</dbReference>
<dbReference type="InterPro" id="IPR015915">
    <property type="entry name" value="Kelch-typ_b-propeller"/>
</dbReference>
<dbReference type="Gene3D" id="2.120.10.80">
    <property type="entry name" value="Kelch-type beta propeller"/>
    <property type="match status" value="1"/>
</dbReference>
<dbReference type="Proteomes" id="UP000770661">
    <property type="component" value="Unassembled WGS sequence"/>
</dbReference>
<keyword evidence="10" id="KW-1185">Reference proteome</keyword>
<evidence type="ECO:0000256" key="5">
    <source>
        <dbReference type="ARBA" id="ARBA00022786"/>
    </source>
</evidence>
<dbReference type="PIRSF" id="PIRSF037037">
    <property type="entry name" value="Kelch-like_protein_gigaxonin"/>
    <property type="match status" value="1"/>
</dbReference>
<evidence type="ECO:0000256" key="2">
    <source>
        <dbReference type="ARBA" id="ARBA00013699"/>
    </source>
</evidence>
<dbReference type="PROSITE" id="PS50097">
    <property type="entry name" value="BTB"/>
    <property type="match status" value="1"/>
</dbReference>
<dbReference type="InterPro" id="IPR000210">
    <property type="entry name" value="BTB/POZ_dom"/>
</dbReference>
<evidence type="ECO:0000256" key="1">
    <source>
        <dbReference type="ARBA" id="ARBA00004906"/>
    </source>
</evidence>
<protein>
    <recommendedName>
        <fullName evidence="2">Kelch-like protein diablo</fullName>
    </recommendedName>
</protein>
<name>A0A8J5D557_CHIOP</name>
<dbReference type="SMART" id="SM00225">
    <property type="entry name" value="BTB"/>
    <property type="match status" value="1"/>
</dbReference>
<dbReference type="EMBL" id="JACEEZ010001320">
    <property type="protein sequence ID" value="KAG0729330.1"/>
    <property type="molecule type" value="Genomic_DNA"/>
</dbReference>
<dbReference type="Gene3D" id="3.30.710.10">
    <property type="entry name" value="Potassium Channel Kv1.1, Chain A"/>
    <property type="match status" value="1"/>
</dbReference>
<dbReference type="InterPro" id="IPR011705">
    <property type="entry name" value="BACK"/>
</dbReference>
<evidence type="ECO:0000313" key="10">
    <source>
        <dbReference type="Proteomes" id="UP000770661"/>
    </source>
</evidence>
<comment type="function">
    <text evidence="7">Probable substrate-specific adapter of an E3 ubiquitin-protein ligase complex which mediates the ubiquitination and subsequent proteasomal degradation of target proteins. May have a role in synapse differentiation and growth.</text>
</comment>
<dbReference type="AlphaFoldDB" id="A0A8J5D557"/>
<dbReference type="Pfam" id="PF07707">
    <property type="entry name" value="BACK"/>
    <property type="match status" value="1"/>
</dbReference>
<evidence type="ECO:0000256" key="7">
    <source>
        <dbReference type="ARBA" id="ARBA00043912"/>
    </source>
</evidence>
<comment type="caution">
    <text evidence="9">The sequence shown here is derived from an EMBL/GenBank/DDBJ whole genome shotgun (WGS) entry which is preliminary data.</text>
</comment>
<sequence length="616" mass="68903">MCLFLQSGSLDRMDRQEFSKGKLHAFRVLRELCSVRQLGGLCDGLVRLSDGAVKVSKAVLAAGCPYFRVLFEFEDGSQQALSRTAEPTLDITCATFELILDFIYTGKVNINNDNIEEILKTSDLLLMTDLKELCMQFLLGRIDVDNCLGVLQFAQQFSCPRLVQRVKEFVCDHFKHRQIVRTDEYRALSEERVKELLCQDGLSVKSEVDILTALVVWLNSNLSLTPNVESLVTTCLRESSDLNYDPKFQRALQDLRASVPPWDSPGAEMVRDALKKTRRIRSIRERGTKTVLACCDAQAKVYLVDILDSRKHSGSHVVMPPSLVPRIRPALVVEGGYLFALGGMRPGKERQMTSDVQRYDPATNTWMLMSPMPYCCCSPHVVSHAGKLYVMGGFNDEVELEIPNLEEFDIYTNKWRSLPPILNVRRGAAVAVAEGKIYYIGGTPWREPPLGSIYFHKVLDSVETFCMTEEVWMAGPPLKVRRSHAAAVAFDGTVYVIGGTRPIECPSAQGQLKVTGTEAFFHGSPGGWIEIPNFTVPNEAKLHTVAMANKDHILIVGCTDQTDAYRFNTFLMEGTRWSVPPGCESILRSGIRTFYSYALLTLPAAAMQELRAVETE</sequence>
<keyword evidence="4" id="KW-0677">Repeat</keyword>
<dbReference type="GO" id="GO:0003779">
    <property type="term" value="F:actin binding"/>
    <property type="evidence" value="ECO:0007669"/>
    <property type="project" value="UniProtKB-KW"/>
</dbReference>
<dbReference type="InterPro" id="IPR006652">
    <property type="entry name" value="Kelch_1"/>
</dbReference>
<dbReference type="SUPFAM" id="SSF117281">
    <property type="entry name" value="Kelch motif"/>
    <property type="match status" value="1"/>
</dbReference>
<dbReference type="SMART" id="SM00875">
    <property type="entry name" value="BACK"/>
    <property type="match status" value="1"/>
</dbReference>
<gene>
    <name evidence="9" type="primary">GAN</name>
    <name evidence="9" type="ORF">GWK47_030587</name>
</gene>
<dbReference type="Gene3D" id="1.25.40.420">
    <property type="match status" value="1"/>
</dbReference>
<evidence type="ECO:0000256" key="3">
    <source>
        <dbReference type="ARBA" id="ARBA00022441"/>
    </source>
</evidence>
<keyword evidence="3" id="KW-0880">Kelch repeat</keyword>
<keyword evidence="6" id="KW-0009">Actin-binding</keyword>
<evidence type="ECO:0000313" key="9">
    <source>
        <dbReference type="EMBL" id="KAG0729330.1"/>
    </source>
</evidence>
<dbReference type="PANTHER" id="PTHR24412">
    <property type="entry name" value="KELCH PROTEIN"/>
    <property type="match status" value="1"/>
</dbReference>
<dbReference type="PANTHER" id="PTHR24412:SF489">
    <property type="entry name" value="RING FINGER DOMAIN AND KELCH REPEAT-CONTAINING PROTEIN DDB_G0271372"/>
    <property type="match status" value="1"/>
</dbReference>
<evidence type="ECO:0000259" key="8">
    <source>
        <dbReference type="PROSITE" id="PS50097"/>
    </source>
</evidence>
<comment type="pathway">
    <text evidence="1">Protein modification; protein ubiquitination.</text>
</comment>
<dbReference type="Pfam" id="PF24681">
    <property type="entry name" value="Kelch_KLHDC2_KLHL20_DRC7"/>
    <property type="match status" value="1"/>
</dbReference>
<dbReference type="SUPFAM" id="SSF54695">
    <property type="entry name" value="POZ domain"/>
    <property type="match status" value="1"/>
</dbReference>
<dbReference type="SMART" id="SM00612">
    <property type="entry name" value="Kelch"/>
    <property type="match status" value="3"/>
</dbReference>
<dbReference type="OrthoDB" id="25620at2759"/>
<accession>A0A8J5D557</accession>
<proteinExistence type="predicted"/>